<dbReference type="Gene3D" id="1.10.8.10">
    <property type="entry name" value="DNA helicase RuvA subunit, C-terminal domain"/>
    <property type="match status" value="1"/>
</dbReference>
<feature type="binding site" evidence="5">
    <location>
        <position position="189"/>
    </location>
    <ligand>
        <name>S-adenosyl-L-methionine</name>
        <dbReference type="ChEBI" id="CHEBI:59789"/>
    </ligand>
</feature>
<dbReference type="InterPro" id="IPR004556">
    <property type="entry name" value="HemK-like"/>
</dbReference>
<dbReference type="InterPro" id="IPR029063">
    <property type="entry name" value="SAM-dependent_MTases_sf"/>
</dbReference>
<keyword evidence="1 5" id="KW-0489">Methyltransferase</keyword>
<dbReference type="PANTHER" id="PTHR18895">
    <property type="entry name" value="HEMK METHYLTRANSFERASE"/>
    <property type="match status" value="1"/>
</dbReference>
<dbReference type="PANTHER" id="PTHR18895:SF74">
    <property type="entry name" value="MTRF1L RELEASE FACTOR GLUTAMINE METHYLTRANSFERASE"/>
    <property type="match status" value="1"/>
</dbReference>
<evidence type="ECO:0000256" key="5">
    <source>
        <dbReference type="HAMAP-Rule" id="MF_02126"/>
    </source>
</evidence>
<comment type="similarity">
    <text evidence="5">Belongs to the protein N5-glutamine methyltransferase family. PrmC subfamily.</text>
</comment>
<reference evidence="9" key="2">
    <citation type="submission" date="2013-04" db="EMBL/GenBank/DDBJ databases">
        <title>Bisphenol A degrading Sphingobium sp. strain BiD32.</title>
        <authorList>
            <person name="Nielsen J.L."/>
            <person name="Zhou N.A."/>
            <person name="Kjeldal H."/>
        </authorList>
    </citation>
    <scope>NUCLEOTIDE SEQUENCE [LARGE SCALE GENOMIC DNA]</scope>
    <source>
        <strain evidence="9">BiD32</strain>
    </source>
</reference>
<dbReference type="NCBIfam" id="TIGR03534">
    <property type="entry name" value="RF_mod_PrmC"/>
    <property type="match status" value="1"/>
</dbReference>
<protein>
    <recommendedName>
        <fullName evidence="5">Release factor glutamine methyltransferase</fullName>
        <shortName evidence="5">RF MTase</shortName>
        <ecNumber evidence="5">2.1.1.297</ecNumber>
    </recommendedName>
    <alternativeName>
        <fullName evidence="5">N5-glutamine methyltransferase PrmC</fullName>
    </alternativeName>
    <alternativeName>
        <fullName evidence="5">Protein-(glutamine-N5) MTase PrmC</fullName>
    </alternativeName>
    <alternativeName>
        <fullName evidence="5">Protein-glutamine N-methyltransferase PrmC</fullName>
    </alternativeName>
</protein>
<comment type="function">
    <text evidence="5">Methylates the class 1 translation termination release factors RF1/PrfA and RF2/PrfB on the glutamine residue of the universally conserved GGQ motif.</text>
</comment>
<evidence type="ECO:0000313" key="9">
    <source>
        <dbReference type="Proteomes" id="UP000013201"/>
    </source>
</evidence>
<dbReference type="HAMAP" id="MF_02126">
    <property type="entry name" value="RF_methyltr_PrmC"/>
    <property type="match status" value="1"/>
</dbReference>
<feature type="domain" description="Release factor glutamine methyltransferase N-terminal" evidence="7">
    <location>
        <begin position="12"/>
        <end position="78"/>
    </location>
</feature>
<dbReference type="GO" id="GO:0102559">
    <property type="term" value="F:peptide chain release factor N(5)-glutamine methyltransferase activity"/>
    <property type="evidence" value="ECO:0007669"/>
    <property type="project" value="UniProtKB-EC"/>
</dbReference>
<evidence type="ECO:0000259" key="6">
    <source>
        <dbReference type="Pfam" id="PF05175"/>
    </source>
</evidence>
<feature type="domain" description="Methyltransferase small" evidence="6">
    <location>
        <begin position="109"/>
        <end position="197"/>
    </location>
</feature>
<dbReference type="AlphaFoldDB" id="N1MLN0"/>
<dbReference type="GO" id="GO:0003676">
    <property type="term" value="F:nucleic acid binding"/>
    <property type="evidence" value="ECO:0007669"/>
    <property type="project" value="InterPro"/>
</dbReference>
<dbReference type="InterPro" id="IPR040758">
    <property type="entry name" value="PrmC_N"/>
</dbReference>
<dbReference type="InterPro" id="IPR019874">
    <property type="entry name" value="RF_methyltr_PrmC"/>
</dbReference>
<keyword evidence="9" id="KW-1185">Reference proteome</keyword>
<feature type="binding site" evidence="5">
    <location>
        <position position="175"/>
    </location>
    <ligand>
        <name>S-adenosyl-L-methionine</name>
        <dbReference type="ChEBI" id="CHEBI:59789"/>
    </ligand>
</feature>
<dbReference type="InterPro" id="IPR002052">
    <property type="entry name" value="DNA_methylase_N6_adenine_CS"/>
</dbReference>
<keyword evidence="2 5" id="KW-0808">Transferase</keyword>
<organism evidence="8 9">
    <name type="scientific">Sphingobium indicum BiD32</name>
    <dbReference type="NCBI Taxonomy" id="1301087"/>
    <lineage>
        <taxon>Bacteria</taxon>
        <taxon>Pseudomonadati</taxon>
        <taxon>Pseudomonadota</taxon>
        <taxon>Alphaproteobacteria</taxon>
        <taxon>Sphingomonadales</taxon>
        <taxon>Sphingomonadaceae</taxon>
        <taxon>Sphingobium</taxon>
    </lineage>
</organism>
<evidence type="ECO:0000256" key="4">
    <source>
        <dbReference type="ARBA" id="ARBA00048391"/>
    </source>
</evidence>
<name>N1MLN0_9SPHN</name>
<feature type="binding site" evidence="5">
    <location>
        <begin position="123"/>
        <end position="127"/>
    </location>
    <ligand>
        <name>S-adenosyl-L-methionine</name>
        <dbReference type="ChEBI" id="CHEBI:59789"/>
    </ligand>
</feature>
<evidence type="ECO:0000256" key="1">
    <source>
        <dbReference type="ARBA" id="ARBA00022603"/>
    </source>
</evidence>
<dbReference type="GO" id="GO:0032259">
    <property type="term" value="P:methylation"/>
    <property type="evidence" value="ECO:0007669"/>
    <property type="project" value="UniProtKB-KW"/>
</dbReference>
<comment type="catalytic activity">
    <reaction evidence="4 5">
        <text>L-glutaminyl-[peptide chain release factor] + S-adenosyl-L-methionine = N(5)-methyl-L-glutaminyl-[peptide chain release factor] + S-adenosyl-L-homocysteine + H(+)</text>
        <dbReference type="Rhea" id="RHEA:42896"/>
        <dbReference type="Rhea" id="RHEA-COMP:10271"/>
        <dbReference type="Rhea" id="RHEA-COMP:10272"/>
        <dbReference type="ChEBI" id="CHEBI:15378"/>
        <dbReference type="ChEBI" id="CHEBI:30011"/>
        <dbReference type="ChEBI" id="CHEBI:57856"/>
        <dbReference type="ChEBI" id="CHEBI:59789"/>
        <dbReference type="ChEBI" id="CHEBI:61891"/>
        <dbReference type="EC" id="2.1.1.297"/>
    </reaction>
</comment>
<dbReference type="InterPro" id="IPR007848">
    <property type="entry name" value="Small_mtfrase_dom"/>
</dbReference>
<feature type="binding site" evidence="5">
    <location>
        <begin position="189"/>
        <end position="192"/>
    </location>
    <ligand>
        <name>substrate</name>
    </ligand>
</feature>
<dbReference type="PROSITE" id="PS00092">
    <property type="entry name" value="N6_MTASE"/>
    <property type="match status" value="1"/>
</dbReference>
<proteinExistence type="inferred from homology"/>
<dbReference type="EMBL" id="CAVK010000038">
    <property type="protein sequence ID" value="CCW16368.1"/>
    <property type="molecule type" value="Genomic_DNA"/>
</dbReference>
<accession>N1MLN0</accession>
<dbReference type="Gene3D" id="3.40.50.150">
    <property type="entry name" value="Vaccinia Virus protein VP39"/>
    <property type="match status" value="1"/>
</dbReference>
<dbReference type="EC" id="2.1.1.297" evidence="5"/>
<dbReference type="SUPFAM" id="SSF53335">
    <property type="entry name" value="S-adenosyl-L-methionine-dependent methyltransferases"/>
    <property type="match status" value="1"/>
</dbReference>
<gene>
    <name evidence="5" type="primary">prmC</name>
    <name evidence="8" type="ORF">EBBID32_7040</name>
</gene>
<evidence type="ECO:0000256" key="2">
    <source>
        <dbReference type="ARBA" id="ARBA00022679"/>
    </source>
</evidence>
<dbReference type="CDD" id="cd02440">
    <property type="entry name" value="AdoMet_MTases"/>
    <property type="match status" value="1"/>
</dbReference>
<comment type="caution">
    <text evidence="8">The sequence shown here is derived from an EMBL/GenBank/DDBJ whole genome shotgun (WGS) entry which is preliminary data.</text>
</comment>
<sequence length="285" mass="29830">MSVNIGEGGIPDALRAATVQLAVASDTPRLDAELLMAHALTLSRNDLLLRQRDLSVPPGFAALLDRRLAGEPVAYITGFRDFWTISLAVTPHVLIPRPDSETLIEAAVAHFAGRAPQAILDLGTGSGALLLAALSEWPDANGLGIDASSGALAVAQGNAERLGLADRATFQSGDWAQGVDGQFDLILINPPYIARSVTLAGDVLHEPDSALFAGVEGLDDYRRIAPDLPRLIAPGGMAAIEIGYDQKVAVSALLVDAGLAVRALQDLAGHDRCLVATWPQRDGTA</sequence>
<feature type="binding site" evidence="5">
    <location>
        <position position="146"/>
    </location>
    <ligand>
        <name>S-adenosyl-L-methionine</name>
        <dbReference type="ChEBI" id="CHEBI:59789"/>
    </ligand>
</feature>
<reference evidence="8 9" key="1">
    <citation type="submission" date="2013-03" db="EMBL/GenBank/DDBJ databases">
        <authorList>
            <person name="Le V."/>
        </authorList>
    </citation>
    <scope>NUCLEOTIDE SEQUENCE [LARGE SCALE GENOMIC DNA]</scope>
    <source>
        <strain evidence="8 9">BiD32</strain>
    </source>
</reference>
<evidence type="ECO:0000256" key="3">
    <source>
        <dbReference type="ARBA" id="ARBA00022691"/>
    </source>
</evidence>
<dbReference type="InterPro" id="IPR050320">
    <property type="entry name" value="N5-glutamine_MTase"/>
</dbReference>
<dbReference type="Pfam" id="PF05175">
    <property type="entry name" value="MTS"/>
    <property type="match status" value="1"/>
</dbReference>
<dbReference type="Proteomes" id="UP000013201">
    <property type="component" value="Unassembled WGS sequence"/>
</dbReference>
<dbReference type="Pfam" id="PF17827">
    <property type="entry name" value="PrmC_N"/>
    <property type="match status" value="1"/>
</dbReference>
<keyword evidence="3 5" id="KW-0949">S-adenosyl-L-methionine</keyword>
<evidence type="ECO:0000259" key="7">
    <source>
        <dbReference type="Pfam" id="PF17827"/>
    </source>
</evidence>
<dbReference type="NCBIfam" id="TIGR00536">
    <property type="entry name" value="hemK_fam"/>
    <property type="match status" value="1"/>
</dbReference>
<evidence type="ECO:0000313" key="8">
    <source>
        <dbReference type="EMBL" id="CCW16368.1"/>
    </source>
</evidence>